<sequence length="240" mass="26313">MIPWLIGDTGFPAPDRALREPNGLLCAGGDLSPQRLLAAYREGIFPWFSADDPILWWSPDPRMVLFPDEFRISRSLRRTLRSGRFEVRLDTAFAAVIGACAETPRRGQHGTWITQAMQDAYLRLFELGFAHSVETWNDGRLVGGLYGIAIGGMFYGESMFSRASDASKVAAAHLARHLVAEGFGMIDCQMNTPHLASLGAREISRTDFLARLHALTASGPSPCRWPAHAAGLPWSADVAS</sequence>
<dbReference type="SUPFAM" id="SSF55729">
    <property type="entry name" value="Acyl-CoA N-acyltransferases (Nat)"/>
    <property type="match status" value="1"/>
</dbReference>
<evidence type="ECO:0000313" key="17">
    <source>
        <dbReference type="Proteomes" id="UP000587070"/>
    </source>
</evidence>
<evidence type="ECO:0000256" key="7">
    <source>
        <dbReference type="ARBA" id="ARBA00051538"/>
    </source>
</evidence>
<evidence type="ECO:0000256" key="1">
    <source>
        <dbReference type="ARBA" id="ARBA00004496"/>
    </source>
</evidence>
<comment type="catalytic activity">
    <reaction evidence="7 15">
        <text>N-terminal L-lysyl-[protein] + L-leucyl-tRNA(Leu) = N-terminal L-leucyl-L-lysyl-[protein] + tRNA(Leu) + H(+)</text>
        <dbReference type="Rhea" id="RHEA:12340"/>
        <dbReference type="Rhea" id="RHEA-COMP:9613"/>
        <dbReference type="Rhea" id="RHEA-COMP:9622"/>
        <dbReference type="Rhea" id="RHEA-COMP:12670"/>
        <dbReference type="Rhea" id="RHEA-COMP:12671"/>
        <dbReference type="ChEBI" id="CHEBI:15378"/>
        <dbReference type="ChEBI" id="CHEBI:65249"/>
        <dbReference type="ChEBI" id="CHEBI:78442"/>
        <dbReference type="ChEBI" id="CHEBI:78494"/>
        <dbReference type="ChEBI" id="CHEBI:133043"/>
        <dbReference type="EC" id="2.3.2.6"/>
    </reaction>
</comment>
<organism evidence="16 17">
    <name type="scientific">Rhodocyclus tenuis</name>
    <name type="common">Rhodospirillum tenue</name>
    <dbReference type="NCBI Taxonomy" id="1066"/>
    <lineage>
        <taxon>Bacteria</taxon>
        <taxon>Pseudomonadati</taxon>
        <taxon>Pseudomonadota</taxon>
        <taxon>Betaproteobacteria</taxon>
        <taxon>Rhodocyclales</taxon>
        <taxon>Rhodocyclaceae</taxon>
        <taxon>Rhodocyclus</taxon>
    </lineage>
</organism>
<comment type="catalytic activity">
    <reaction evidence="5 15">
        <text>L-phenylalanyl-tRNA(Phe) + an N-terminal L-alpha-aminoacyl-[protein] = an N-terminal L-phenylalanyl-L-alpha-aminoacyl-[protein] + tRNA(Phe)</text>
        <dbReference type="Rhea" id="RHEA:43632"/>
        <dbReference type="Rhea" id="RHEA-COMP:9668"/>
        <dbReference type="Rhea" id="RHEA-COMP:9699"/>
        <dbReference type="Rhea" id="RHEA-COMP:10636"/>
        <dbReference type="Rhea" id="RHEA-COMP:10637"/>
        <dbReference type="ChEBI" id="CHEBI:78442"/>
        <dbReference type="ChEBI" id="CHEBI:78531"/>
        <dbReference type="ChEBI" id="CHEBI:78597"/>
        <dbReference type="ChEBI" id="CHEBI:83561"/>
        <dbReference type="EC" id="2.3.2.6"/>
    </reaction>
</comment>
<keyword evidence="2 15" id="KW-0963">Cytoplasm</keyword>
<evidence type="ECO:0000256" key="3">
    <source>
        <dbReference type="ARBA" id="ARBA00022679"/>
    </source>
</evidence>
<dbReference type="EMBL" id="JACIGE010000016">
    <property type="protein sequence ID" value="MBB4248989.1"/>
    <property type="molecule type" value="Genomic_DNA"/>
</dbReference>
<dbReference type="InterPro" id="IPR004616">
    <property type="entry name" value="Leu/Phe-tRNA_Trfase"/>
</dbReference>
<evidence type="ECO:0000256" key="9">
    <source>
        <dbReference type="ARBA" id="ARBA00061535"/>
    </source>
</evidence>
<dbReference type="NCBIfam" id="TIGR00667">
    <property type="entry name" value="aat"/>
    <property type="match status" value="1"/>
</dbReference>
<dbReference type="InterPro" id="IPR042221">
    <property type="entry name" value="Leu/Phe-tRNA_Trfase_N"/>
</dbReference>
<dbReference type="EC" id="2.3.2.6" evidence="10 15"/>
<evidence type="ECO:0000313" key="16">
    <source>
        <dbReference type="EMBL" id="MBB4248989.1"/>
    </source>
</evidence>
<dbReference type="PANTHER" id="PTHR30098">
    <property type="entry name" value="LEUCYL/PHENYLALANYL-TRNA--PROTEIN TRANSFERASE"/>
    <property type="match status" value="1"/>
</dbReference>
<dbReference type="PANTHER" id="PTHR30098:SF2">
    <property type="entry name" value="LEUCYL_PHENYLALANYL-TRNA--PROTEIN TRANSFERASE"/>
    <property type="match status" value="1"/>
</dbReference>
<reference evidence="16 17" key="1">
    <citation type="submission" date="2020-08" db="EMBL/GenBank/DDBJ databases">
        <title>Genome sequencing of Purple Non-Sulfur Bacteria from various extreme environments.</title>
        <authorList>
            <person name="Mayer M."/>
        </authorList>
    </citation>
    <scope>NUCLEOTIDE SEQUENCE [LARGE SCALE GENOMIC DNA]</scope>
    <source>
        <strain evidence="16 17">2761</strain>
    </source>
</reference>
<evidence type="ECO:0000256" key="13">
    <source>
        <dbReference type="ARBA" id="ARBA00077165"/>
    </source>
</evidence>
<dbReference type="OrthoDB" id="9790282at2"/>
<name>A0A840GLF1_RHOTE</name>
<keyword evidence="17" id="KW-1185">Reference proteome</keyword>
<dbReference type="Gene3D" id="3.40.630.70">
    <property type="entry name" value="Leucyl/phenylalanyl-tRNA-protein transferase, C-terminal domain"/>
    <property type="match status" value="1"/>
</dbReference>
<evidence type="ECO:0000256" key="8">
    <source>
        <dbReference type="ARBA" id="ARBA00054043"/>
    </source>
</evidence>
<dbReference type="Pfam" id="PF03588">
    <property type="entry name" value="Leu_Phe_trans"/>
    <property type="match status" value="1"/>
</dbReference>
<evidence type="ECO:0000256" key="14">
    <source>
        <dbReference type="ARBA" id="ARBA00083640"/>
    </source>
</evidence>
<dbReference type="AlphaFoldDB" id="A0A840GLF1"/>
<evidence type="ECO:0000256" key="10">
    <source>
        <dbReference type="ARBA" id="ARBA00066767"/>
    </source>
</evidence>
<comment type="subcellular location">
    <subcellularLocation>
        <location evidence="1 15">Cytoplasm</location>
    </subcellularLocation>
</comment>
<evidence type="ECO:0000256" key="6">
    <source>
        <dbReference type="ARBA" id="ARBA00050652"/>
    </source>
</evidence>
<evidence type="ECO:0000256" key="2">
    <source>
        <dbReference type="ARBA" id="ARBA00022490"/>
    </source>
</evidence>
<evidence type="ECO:0000256" key="4">
    <source>
        <dbReference type="ARBA" id="ARBA00023315"/>
    </source>
</evidence>
<dbReference type="GO" id="GO:0030163">
    <property type="term" value="P:protein catabolic process"/>
    <property type="evidence" value="ECO:0007669"/>
    <property type="project" value="UniProtKB-UniRule"/>
</dbReference>
<protein>
    <recommendedName>
        <fullName evidence="11 15">Leucyl/phenylalanyl-tRNA--protein transferase</fullName>
        <ecNumber evidence="10 15">2.3.2.6</ecNumber>
    </recommendedName>
    <alternativeName>
        <fullName evidence="12 15">L/F-transferase</fullName>
    </alternativeName>
    <alternativeName>
        <fullName evidence="13 15">Leucyltransferase</fullName>
    </alternativeName>
    <alternativeName>
        <fullName evidence="14 15">Phenyalanyltransferase</fullName>
    </alternativeName>
</protein>
<comment type="caution">
    <text evidence="16">The sequence shown here is derived from an EMBL/GenBank/DDBJ whole genome shotgun (WGS) entry which is preliminary data.</text>
</comment>
<evidence type="ECO:0000256" key="15">
    <source>
        <dbReference type="HAMAP-Rule" id="MF_00688"/>
    </source>
</evidence>
<dbReference type="RefSeq" id="WP_153117922.1">
    <property type="nucleotide sequence ID" value="NZ_JACIGE010000016.1"/>
</dbReference>
<evidence type="ECO:0000256" key="5">
    <source>
        <dbReference type="ARBA" id="ARBA00050607"/>
    </source>
</evidence>
<dbReference type="InterPro" id="IPR016181">
    <property type="entry name" value="Acyl_CoA_acyltransferase"/>
</dbReference>
<gene>
    <name evidence="15" type="primary">aat</name>
    <name evidence="16" type="ORF">GGD90_003391</name>
</gene>
<dbReference type="FunFam" id="3.30.70.3550:FF:000001">
    <property type="entry name" value="Leucyl/phenylalanyl-tRNA--protein transferase"/>
    <property type="match status" value="1"/>
</dbReference>
<dbReference type="FunFam" id="3.40.630.70:FF:000001">
    <property type="entry name" value="Leucyl/phenylalanyl-tRNA--protein transferase"/>
    <property type="match status" value="1"/>
</dbReference>
<dbReference type="GO" id="GO:0005737">
    <property type="term" value="C:cytoplasm"/>
    <property type="evidence" value="ECO:0007669"/>
    <property type="project" value="UniProtKB-SubCell"/>
</dbReference>
<comment type="similarity">
    <text evidence="9 15">Belongs to the L/F-transferase family.</text>
</comment>
<keyword evidence="3 15" id="KW-0808">Transferase</keyword>
<dbReference type="HAMAP" id="MF_00688">
    <property type="entry name" value="Leu_Phe_trans"/>
    <property type="match status" value="1"/>
</dbReference>
<evidence type="ECO:0000256" key="11">
    <source>
        <dbReference type="ARBA" id="ARBA00074372"/>
    </source>
</evidence>
<dbReference type="InterPro" id="IPR042203">
    <property type="entry name" value="Leu/Phe-tRNA_Trfase_C"/>
</dbReference>
<dbReference type="Gene3D" id="3.30.70.3550">
    <property type="entry name" value="Leucyl/phenylalanyl-tRNA-protein transferase, N-terminal domain"/>
    <property type="match status" value="1"/>
</dbReference>
<dbReference type="Proteomes" id="UP000587070">
    <property type="component" value="Unassembled WGS sequence"/>
</dbReference>
<evidence type="ECO:0000256" key="12">
    <source>
        <dbReference type="ARBA" id="ARBA00077136"/>
    </source>
</evidence>
<keyword evidence="4 15" id="KW-0012">Acyltransferase</keyword>
<comment type="catalytic activity">
    <reaction evidence="6 15">
        <text>N-terminal L-arginyl-[protein] + L-leucyl-tRNA(Leu) = N-terminal L-leucyl-L-arginyl-[protein] + tRNA(Leu) + H(+)</text>
        <dbReference type="Rhea" id="RHEA:50416"/>
        <dbReference type="Rhea" id="RHEA-COMP:9613"/>
        <dbReference type="Rhea" id="RHEA-COMP:9622"/>
        <dbReference type="Rhea" id="RHEA-COMP:12672"/>
        <dbReference type="Rhea" id="RHEA-COMP:12673"/>
        <dbReference type="ChEBI" id="CHEBI:15378"/>
        <dbReference type="ChEBI" id="CHEBI:64719"/>
        <dbReference type="ChEBI" id="CHEBI:78442"/>
        <dbReference type="ChEBI" id="CHEBI:78494"/>
        <dbReference type="ChEBI" id="CHEBI:133044"/>
        <dbReference type="EC" id="2.3.2.6"/>
    </reaction>
</comment>
<dbReference type="GO" id="GO:0008914">
    <property type="term" value="F:leucyl-tRNA--protein transferase activity"/>
    <property type="evidence" value="ECO:0007669"/>
    <property type="project" value="UniProtKB-UniRule"/>
</dbReference>
<accession>A0A840GLF1</accession>
<comment type="function">
    <text evidence="8 15">Functions in the N-end rule pathway of protein degradation where it conjugates Leu, Phe and, less efficiently, Met from aminoacyl-tRNAs to the N-termini of proteins containing an N-terminal arginine or lysine.</text>
</comment>
<proteinExistence type="inferred from homology"/>